<dbReference type="RefSeq" id="WP_007639822.1">
    <property type="nucleotide sequence ID" value="NC_020514.1"/>
</dbReference>
<keyword evidence="7 12" id="KW-0479">Metal-binding</keyword>
<dbReference type="GO" id="GO:0003700">
    <property type="term" value="F:DNA-binding transcription factor activity"/>
    <property type="evidence" value="ECO:0007669"/>
    <property type="project" value="UniProtKB-UniRule"/>
</dbReference>
<keyword evidence="5 13" id="KW-0963">Cytoplasm</keyword>
<organism evidence="14 15">
    <name type="scientific">Paraglaciecola psychrophila 170</name>
    <dbReference type="NCBI Taxonomy" id="1129794"/>
    <lineage>
        <taxon>Bacteria</taxon>
        <taxon>Pseudomonadati</taxon>
        <taxon>Pseudomonadota</taxon>
        <taxon>Gammaproteobacteria</taxon>
        <taxon>Alteromonadales</taxon>
        <taxon>Alteromonadaceae</taxon>
        <taxon>Paraglaciecola</taxon>
    </lineage>
</organism>
<evidence type="ECO:0000256" key="9">
    <source>
        <dbReference type="ARBA" id="ARBA00023015"/>
    </source>
</evidence>
<evidence type="ECO:0000256" key="12">
    <source>
        <dbReference type="PIRSR" id="PIRSR602481-2"/>
    </source>
</evidence>
<dbReference type="GO" id="GO:0045892">
    <property type="term" value="P:negative regulation of DNA-templated transcription"/>
    <property type="evidence" value="ECO:0007669"/>
    <property type="project" value="TreeGrafter"/>
</dbReference>
<keyword evidence="12 13" id="KW-0408">Iron</keyword>
<sequence length="145" mass="16588">MIGEPDTQNISKNERLLMSKGVKITKPRLLILELLQQSSTQHFSAEELYRLLVSNGGKVGHASIRRILTEFCAARIAVRHHFSPNRMIYELSSQNDHDHMIDVHTGQVIDYNSNELIELAKKIAYAQEYELADKMLVLYVKKAPL</sequence>
<dbReference type="PANTHER" id="PTHR33202:SF2">
    <property type="entry name" value="FERRIC UPTAKE REGULATION PROTEIN"/>
    <property type="match status" value="1"/>
</dbReference>
<dbReference type="eggNOG" id="COG0735">
    <property type="taxonomic scope" value="Bacteria"/>
</dbReference>
<keyword evidence="11 13" id="KW-0804">Transcription</keyword>
<comment type="cofactor">
    <cofactor evidence="12">
        <name>Mn(2+)</name>
        <dbReference type="ChEBI" id="CHEBI:29035"/>
    </cofactor>
    <cofactor evidence="12">
        <name>Fe(2+)</name>
        <dbReference type="ChEBI" id="CHEBI:29033"/>
    </cofactor>
    <text evidence="12">Binds 1 Mn(2+) or Fe(2+) ion per subunit.</text>
</comment>
<comment type="subunit">
    <text evidence="3 13">Homodimer.</text>
</comment>
<dbReference type="STRING" id="1129794.C427_4603"/>
<feature type="binding site" evidence="12">
    <location>
        <position position="98"/>
    </location>
    <ligand>
        <name>Fe cation</name>
        <dbReference type="ChEBI" id="CHEBI:24875"/>
    </ligand>
</feature>
<dbReference type="Proteomes" id="UP000011864">
    <property type="component" value="Chromosome"/>
</dbReference>
<evidence type="ECO:0000256" key="2">
    <source>
        <dbReference type="ARBA" id="ARBA00007957"/>
    </source>
</evidence>
<evidence type="ECO:0000256" key="1">
    <source>
        <dbReference type="ARBA" id="ARBA00004496"/>
    </source>
</evidence>
<dbReference type="HOGENOM" id="CLU_096072_3_3_6"/>
<evidence type="ECO:0000313" key="14">
    <source>
        <dbReference type="EMBL" id="AGH46702.1"/>
    </source>
</evidence>
<keyword evidence="9 13" id="KW-0805">Transcription regulation</keyword>
<evidence type="ECO:0000256" key="13">
    <source>
        <dbReference type="RuleBase" id="RU364037"/>
    </source>
</evidence>
<evidence type="ECO:0000256" key="10">
    <source>
        <dbReference type="ARBA" id="ARBA00023125"/>
    </source>
</evidence>
<accession>K6Z0L6</accession>
<comment type="subcellular location">
    <subcellularLocation>
        <location evidence="1 13">Cytoplasm</location>
    </subcellularLocation>
</comment>
<protein>
    <recommendedName>
        <fullName evidence="4 13">Ferric uptake regulation protein</fullName>
    </recommendedName>
</protein>
<keyword evidence="6 13" id="KW-0678">Repressor</keyword>
<dbReference type="PANTHER" id="PTHR33202">
    <property type="entry name" value="ZINC UPTAKE REGULATION PROTEIN"/>
    <property type="match status" value="1"/>
</dbReference>
<evidence type="ECO:0000256" key="3">
    <source>
        <dbReference type="ARBA" id="ARBA00011738"/>
    </source>
</evidence>
<dbReference type="Gene3D" id="3.30.1490.190">
    <property type="match status" value="1"/>
</dbReference>
<dbReference type="InterPro" id="IPR002481">
    <property type="entry name" value="FUR"/>
</dbReference>
<reference evidence="14 15" key="1">
    <citation type="journal article" date="2013" name="Genome Announc.">
        <title>Complete Genome Sequence of Glaciecola psychrophila Strain 170T.</title>
        <authorList>
            <person name="Yin J."/>
            <person name="Chen J."/>
            <person name="Liu G."/>
            <person name="Yu Y."/>
            <person name="Song L."/>
            <person name="Wang X."/>
            <person name="Qu X."/>
        </authorList>
    </citation>
    <scope>NUCLEOTIDE SEQUENCE [LARGE SCALE GENOMIC DNA]</scope>
    <source>
        <strain evidence="14 15">170</strain>
    </source>
</reference>
<name>K6Z0L6_9ALTE</name>
<dbReference type="SUPFAM" id="SSF46785">
    <property type="entry name" value="Winged helix' DNA-binding domain"/>
    <property type="match status" value="1"/>
</dbReference>
<dbReference type="GO" id="GO:0000976">
    <property type="term" value="F:transcription cis-regulatory region binding"/>
    <property type="evidence" value="ECO:0007669"/>
    <property type="project" value="TreeGrafter"/>
</dbReference>
<evidence type="ECO:0000256" key="11">
    <source>
        <dbReference type="ARBA" id="ARBA00023163"/>
    </source>
</evidence>
<dbReference type="AlphaFoldDB" id="K6Z0L6"/>
<evidence type="ECO:0000313" key="15">
    <source>
        <dbReference type="Proteomes" id="UP000011864"/>
    </source>
</evidence>
<dbReference type="OrthoDB" id="8659436at2"/>
<evidence type="ECO:0000256" key="7">
    <source>
        <dbReference type="ARBA" id="ARBA00022723"/>
    </source>
</evidence>
<dbReference type="CDD" id="cd07153">
    <property type="entry name" value="Fur_like"/>
    <property type="match status" value="1"/>
</dbReference>
<keyword evidence="8 13" id="KW-0862">Zinc</keyword>
<dbReference type="InterPro" id="IPR036390">
    <property type="entry name" value="WH_DNA-bd_sf"/>
</dbReference>
<evidence type="ECO:0000256" key="4">
    <source>
        <dbReference type="ARBA" id="ARBA00020910"/>
    </source>
</evidence>
<dbReference type="GO" id="GO:0005829">
    <property type="term" value="C:cytosol"/>
    <property type="evidence" value="ECO:0007669"/>
    <property type="project" value="TreeGrafter"/>
</dbReference>
<dbReference type="EMBL" id="CP003837">
    <property type="protein sequence ID" value="AGH46702.1"/>
    <property type="molecule type" value="Genomic_DNA"/>
</dbReference>
<dbReference type="GO" id="GO:0008270">
    <property type="term" value="F:zinc ion binding"/>
    <property type="evidence" value="ECO:0007669"/>
    <property type="project" value="TreeGrafter"/>
</dbReference>
<dbReference type="GO" id="GO:1900705">
    <property type="term" value="P:negative regulation of siderophore biosynthetic process"/>
    <property type="evidence" value="ECO:0007669"/>
    <property type="project" value="TreeGrafter"/>
</dbReference>
<dbReference type="KEGG" id="gps:C427_4603"/>
<keyword evidence="10 13" id="KW-0238">DNA-binding</keyword>
<dbReference type="PATRIC" id="fig|1129794.4.peg.4584"/>
<gene>
    <name evidence="13" type="primary">fur</name>
    <name evidence="14" type="ORF">C427_4603</name>
</gene>
<dbReference type="Pfam" id="PF01475">
    <property type="entry name" value="FUR"/>
    <property type="match status" value="1"/>
</dbReference>
<keyword evidence="15" id="KW-1185">Reference proteome</keyword>
<comment type="similarity">
    <text evidence="2 13">Belongs to the Fur family.</text>
</comment>
<proteinExistence type="inferred from homology"/>
<dbReference type="InterPro" id="IPR036388">
    <property type="entry name" value="WH-like_DNA-bd_sf"/>
</dbReference>
<evidence type="ECO:0000256" key="8">
    <source>
        <dbReference type="ARBA" id="ARBA00022833"/>
    </source>
</evidence>
<dbReference type="Gene3D" id="1.10.10.10">
    <property type="entry name" value="Winged helix-like DNA-binding domain superfamily/Winged helix DNA-binding domain"/>
    <property type="match status" value="1"/>
</dbReference>
<evidence type="ECO:0000256" key="5">
    <source>
        <dbReference type="ARBA" id="ARBA00022490"/>
    </source>
</evidence>
<dbReference type="InterPro" id="IPR043135">
    <property type="entry name" value="Fur_C"/>
</dbReference>
<evidence type="ECO:0000256" key="6">
    <source>
        <dbReference type="ARBA" id="ARBA00022491"/>
    </source>
</evidence>